<evidence type="ECO:0000313" key="2">
    <source>
        <dbReference type="Proteomes" id="UP001597510"/>
    </source>
</evidence>
<evidence type="ECO:0008006" key="3">
    <source>
        <dbReference type="Google" id="ProtNLM"/>
    </source>
</evidence>
<dbReference type="EMBL" id="JBHULC010000005">
    <property type="protein sequence ID" value="MFD2520450.1"/>
    <property type="molecule type" value="Genomic_DNA"/>
</dbReference>
<sequence length="137" mass="15463">MKSLICIFGLTFLLFACDSSKIKPKEIIGEWANAYQIQTKNADGKWGPWSYVTIYVALPNIEFTRDGKFLRGGQPGADCCSAGNLYTISNNVIKFSDFLSCPQVRCMDCHEWTINTLKDDTLILESCNTRTKYIKAK</sequence>
<gene>
    <name evidence="1" type="ORF">ACFSR2_06125</name>
</gene>
<organism evidence="1 2">
    <name type="scientific">Emticicia soli</name>
    <dbReference type="NCBI Taxonomy" id="2027878"/>
    <lineage>
        <taxon>Bacteria</taxon>
        <taxon>Pseudomonadati</taxon>
        <taxon>Bacteroidota</taxon>
        <taxon>Cytophagia</taxon>
        <taxon>Cytophagales</taxon>
        <taxon>Leadbetterellaceae</taxon>
        <taxon>Emticicia</taxon>
    </lineage>
</organism>
<dbReference type="PROSITE" id="PS51257">
    <property type="entry name" value="PROKAR_LIPOPROTEIN"/>
    <property type="match status" value="1"/>
</dbReference>
<accession>A0ABW5J6A9</accession>
<keyword evidence="2" id="KW-1185">Reference proteome</keyword>
<dbReference type="Proteomes" id="UP001597510">
    <property type="component" value="Unassembled WGS sequence"/>
</dbReference>
<proteinExistence type="predicted"/>
<dbReference type="RefSeq" id="WP_340239098.1">
    <property type="nucleotide sequence ID" value="NZ_JBBEWC010000011.1"/>
</dbReference>
<evidence type="ECO:0000313" key="1">
    <source>
        <dbReference type="EMBL" id="MFD2520450.1"/>
    </source>
</evidence>
<comment type="caution">
    <text evidence="1">The sequence shown here is derived from an EMBL/GenBank/DDBJ whole genome shotgun (WGS) entry which is preliminary data.</text>
</comment>
<name>A0ABW5J6A9_9BACT</name>
<reference evidence="2" key="1">
    <citation type="journal article" date="2019" name="Int. J. Syst. Evol. Microbiol.">
        <title>The Global Catalogue of Microorganisms (GCM) 10K type strain sequencing project: providing services to taxonomists for standard genome sequencing and annotation.</title>
        <authorList>
            <consortium name="The Broad Institute Genomics Platform"/>
            <consortium name="The Broad Institute Genome Sequencing Center for Infectious Disease"/>
            <person name="Wu L."/>
            <person name="Ma J."/>
        </authorList>
    </citation>
    <scope>NUCLEOTIDE SEQUENCE [LARGE SCALE GENOMIC DNA]</scope>
    <source>
        <strain evidence="2">KCTC 52344</strain>
    </source>
</reference>
<protein>
    <recommendedName>
        <fullName evidence="3">Lipocalin-like domain-containing protein</fullName>
    </recommendedName>
</protein>